<dbReference type="PANTHER" id="PTHR40763:SF4">
    <property type="entry name" value="DUF1707 DOMAIN-CONTAINING PROTEIN"/>
    <property type="match status" value="1"/>
</dbReference>
<dbReference type="PANTHER" id="PTHR40763">
    <property type="entry name" value="MEMBRANE PROTEIN-RELATED"/>
    <property type="match status" value="1"/>
</dbReference>
<dbReference type="EMBL" id="AP012204">
    <property type="protein sequence ID" value="BAK38050.1"/>
    <property type="molecule type" value="Genomic_DNA"/>
</dbReference>
<evidence type="ECO:0000256" key="1">
    <source>
        <dbReference type="SAM" id="MobiDB-lite"/>
    </source>
</evidence>
<protein>
    <recommendedName>
        <fullName evidence="2">DUF1707 domain-containing protein</fullName>
    </recommendedName>
</protein>
<dbReference type="STRING" id="1032480.MLP_50360"/>
<accession>F5XH42</accession>
<gene>
    <name evidence="3" type="ordered locus">MLP_50360</name>
</gene>
<dbReference type="eggNOG" id="COG2314">
    <property type="taxonomic scope" value="Bacteria"/>
</dbReference>
<sequence>MSEPVPQRIGDAERDRAAEYLREHMSVGRLTQDEFDERLTAALQARTSADLEPLFADLPAPKPGQENASTGSPWPVYQAPALPSPTSYGAATSSSSSALQPIPPMPSSTVANVLATVTGVAWALFVLNFIVGPGLWWLVFVPIVLSSIAGQQRQELNRREKLWREAQHRQLPPNS</sequence>
<feature type="domain" description="DUF1707" evidence="2">
    <location>
        <begin position="8"/>
        <end position="59"/>
    </location>
</feature>
<evidence type="ECO:0000313" key="4">
    <source>
        <dbReference type="Proteomes" id="UP000007947"/>
    </source>
</evidence>
<organism evidence="3 4">
    <name type="scientific">Microlunatus phosphovorus (strain ATCC 700054 / DSM 10555 / JCM 9379 / NBRC 101784 / NCIMB 13414 / VKM Ac-1990 / NM-1)</name>
    <dbReference type="NCBI Taxonomy" id="1032480"/>
    <lineage>
        <taxon>Bacteria</taxon>
        <taxon>Bacillati</taxon>
        <taxon>Actinomycetota</taxon>
        <taxon>Actinomycetes</taxon>
        <taxon>Propionibacteriales</taxon>
        <taxon>Propionibacteriaceae</taxon>
        <taxon>Microlunatus</taxon>
    </lineage>
</organism>
<dbReference type="Pfam" id="PF08044">
    <property type="entry name" value="DUF1707"/>
    <property type="match status" value="1"/>
</dbReference>
<dbReference type="RefSeq" id="WP_013865864.1">
    <property type="nucleotide sequence ID" value="NC_015635.1"/>
</dbReference>
<evidence type="ECO:0000259" key="2">
    <source>
        <dbReference type="Pfam" id="PF08044"/>
    </source>
</evidence>
<dbReference type="HOGENOM" id="CLU_1625591_0_0_11"/>
<keyword evidence="4" id="KW-1185">Reference proteome</keyword>
<dbReference type="OrthoDB" id="3534574at2"/>
<dbReference type="KEGG" id="mph:MLP_50360"/>
<dbReference type="InterPro" id="IPR012551">
    <property type="entry name" value="DUF1707_SHOCT-like"/>
</dbReference>
<dbReference type="Proteomes" id="UP000007947">
    <property type="component" value="Chromosome"/>
</dbReference>
<feature type="region of interest" description="Disordered" evidence="1">
    <location>
        <begin position="55"/>
        <end position="78"/>
    </location>
</feature>
<name>F5XH42_MICPN</name>
<proteinExistence type="predicted"/>
<dbReference type="AlphaFoldDB" id="F5XH42"/>
<reference evidence="3 4" key="1">
    <citation type="submission" date="2011-05" db="EMBL/GenBank/DDBJ databases">
        <title>Whole genome sequence of Microlunatus phosphovorus NM-1.</title>
        <authorList>
            <person name="Hosoyama A."/>
            <person name="Sasaki K."/>
            <person name="Harada T."/>
            <person name="Igarashi R."/>
            <person name="Kawakoshi A."/>
            <person name="Sasagawa M."/>
            <person name="Fukada J."/>
            <person name="Nakamura S."/>
            <person name="Katano Y."/>
            <person name="Hanada S."/>
            <person name="Kamagata Y."/>
            <person name="Nakamura N."/>
            <person name="Yamazaki S."/>
            <person name="Fujita N."/>
        </authorList>
    </citation>
    <scope>NUCLEOTIDE SEQUENCE [LARGE SCALE GENOMIC DNA]</scope>
    <source>
        <strain evidence="4">ATCC 700054 / DSM 10555 / JCM 9379 / NBRC 101784 / NCIMB 13414 / VKM Ac-1990 / NM-1</strain>
    </source>
</reference>
<evidence type="ECO:0000313" key="3">
    <source>
        <dbReference type="EMBL" id="BAK38050.1"/>
    </source>
</evidence>